<gene>
    <name evidence="1" type="ORF">FWK35_00010803</name>
</gene>
<dbReference type="AlphaFoldDB" id="A0A6G0ZDB1"/>
<keyword evidence="2" id="KW-1185">Reference proteome</keyword>
<evidence type="ECO:0000313" key="1">
    <source>
        <dbReference type="EMBL" id="KAF0768691.1"/>
    </source>
</evidence>
<organism evidence="1 2">
    <name type="scientific">Aphis craccivora</name>
    <name type="common">Cowpea aphid</name>
    <dbReference type="NCBI Taxonomy" id="307492"/>
    <lineage>
        <taxon>Eukaryota</taxon>
        <taxon>Metazoa</taxon>
        <taxon>Ecdysozoa</taxon>
        <taxon>Arthropoda</taxon>
        <taxon>Hexapoda</taxon>
        <taxon>Insecta</taxon>
        <taxon>Pterygota</taxon>
        <taxon>Neoptera</taxon>
        <taxon>Paraneoptera</taxon>
        <taxon>Hemiptera</taxon>
        <taxon>Sternorrhyncha</taxon>
        <taxon>Aphidomorpha</taxon>
        <taxon>Aphidoidea</taxon>
        <taxon>Aphididae</taxon>
        <taxon>Aphidini</taxon>
        <taxon>Aphis</taxon>
        <taxon>Aphis</taxon>
    </lineage>
</organism>
<evidence type="ECO:0000313" key="2">
    <source>
        <dbReference type="Proteomes" id="UP000478052"/>
    </source>
</evidence>
<proteinExistence type="predicted"/>
<reference evidence="1 2" key="1">
    <citation type="submission" date="2019-08" db="EMBL/GenBank/DDBJ databases">
        <title>Whole genome of Aphis craccivora.</title>
        <authorList>
            <person name="Voronova N.V."/>
            <person name="Shulinski R.S."/>
            <person name="Bandarenka Y.V."/>
            <person name="Zhorov D.G."/>
            <person name="Warner D."/>
        </authorList>
    </citation>
    <scope>NUCLEOTIDE SEQUENCE [LARGE SCALE GENOMIC DNA]</scope>
    <source>
        <strain evidence="1">180601</strain>
        <tissue evidence="1">Whole Body</tissue>
    </source>
</reference>
<name>A0A6G0ZDB1_APHCR</name>
<dbReference type="Proteomes" id="UP000478052">
    <property type="component" value="Unassembled WGS sequence"/>
</dbReference>
<sequence>MYSRIDHIRSASIDKISLKTINSCTKKGISSTDMFQNTISRKLEFGLEFGDKNKSSLGLRCLLYKQSCTLLQTIDSGSRKCGNSAIDNDSTSMLKNSIMCSSNNVFLDDFNWPINDFEYLEVIEEKIRDTLRYADLSNLGGNSIKAIIKRILFLVRIIPLDAVKNQNKVKNVDQNEMEERLKYHLAQALFIVYHNTIYGGGRDLISSTLQKGSNNEI</sequence>
<protein>
    <submittedName>
        <fullName evidence="1">DUF4806 domain-containing protein</fullName>
    </submittedName>
</protein>
<accession>A0A6G0ZDB1</accession>
<dbReference type="EMBL" id="VUJU01000720">
    <property type="protein sequence ID" value="KAF0768691.1"/>
    <property type="molecule type" value="Genomic_DNA"/>
</dbReference>
<comment type="caution">
    <text evidence="1">The sequence shown here is derived from an EMBL/GenBank/DDBJ whole genome shotgun (WGS) entry which is preliminary data.</text>
</comment>